<dbReference type="OrthoDB" id="37659at2759"/>
<dbReference type="GO" id="GO:0016616">
    <property type="term" value="F:oxidoreductase activity, acting on the CH-OH group of donors, NAD or NADP as acceptor"/>
    <property type="evidence" value="ECO:0007669"/>
    <property type="project" value="TreeGrafter"/>
</dbReference>
<dbReference type="PROSITE" id="PS00061">
    <property type="entry name" value="ADH_SHORT"/>
    <property type="match status" value="1"/>
</dbReference>
<keyword evidence="5" id="KW-1185">Reference proteome</keyword>
<comment type="similarity">
    <text evidence="1">Belongs to the short-chain dehydrogenases/reductases (SDR) family.</text>
</comment>
<evidence type="ECO:0000256" key="1">
    <source>
        <dbReference type="ARBA" id="ARBA00006484"/>
    </source>
</evidence>
<keyword evidence="2" id="KW-0521">NADP</keyword>
<evidence type="ECO:0000313" key="4">
    <source>
        <dbReference type="EMBL" id="OQE25411.1"/>
    </source>
</evidence>
<proteinExistence type="inferred from homology"/>
<evidence type="ECO:0000256" key="3">
    <source>
        <dbReference type="ARBA" id="ARBA00023002"/>
    </source>
</evidence>
<accession>A0A1V6TGM3</accession>
<dbReference type="Gene3D" id="3.40.50.720">
    <property type="entry name" value="NAD(P)-binding Rossmann-like Domain"/>
    <property type="match status" value="1"/>
</dbReference>
<dbReference type="PANTHER" id="PTHR44229">
    <property type="entry name" value="15-HYDROXYPROSTAGLANDIN DEHYDROGENASE [NAD(+)]"/>
    <property type="match status" value="1"/>
</dbReference>
<evidence type="ECO:0000256" key="2">
    <source>
        <dbReference type="ARBA" id="ARBA00022857"/>
    </source>
</evidence>
<keyword evidence="3" id="KW-0560">Oxidoreductase</keyword>
<dbReference type="InterPro" id="IPR036291">
    <property type="entry name" value="NAD(P)-bd_dom_sf"/>
</dbReference>
<reference evidence="5" key="1">
    <citation type="journal article" date="2017" name="Nat. Microbiol.">
        <title>Global analysis of biosynthetic gene clusters reveals vast potential of secondary metabolite production in Penicillium species.</title>
        <authorList>
            <person name="Nielsen J.C."/>
            <person name="Grijseels S."/>
            <person name="Prigent S."/>
            <person name="Ji B."/>
            <person name="Dainat J."/>
            <person name="Nielsen K.F."/>
            <person name="Frisvad J.C."/>
            <person name="Workman M."/>
            <person name="Nielsen J."/>
        </authorList>
    </citation>
    <scope>NUCLEOTIDE SEQUENCE [LARGE SCALE GENOMIC DNA]</scope>
    <source>
        <strain evidence="5">IBT 24891</strain>
    </source>
</reference>
<dbReference type="InterPro" id="IPR020904">
    <property type="entry name" value="Sc_DH/Rdtase_CS"/>
</dbReference>
<dbReference type="PANTHER" id="PTHR44229:SF4">
    <property type="entry name" value="15-HYDROXYPROSTAGLANDIN DEHYDROGENASE [NAD(+)]"/>
    <property type="match status" value="1"/>
</dbReference>
<dbReference type="EMBL" id="MLKD01000006">
    <property type="protein sequence ID" value="OQE25411.1"/>
    <property type="molecule type" value="Genomic_DNA"/>
</dbReference>
<gene>
    <name evidence="4" type="ORF">PENSTE_c006G03188</name>
</gene>
<dbReference type="PRINTS" id="PR00081">
    <property type="entry name" value="GDHRDH"/>
</dbReference>
<dbReference type="AlphaFoldDB" id="A0A1V6TGM3"/>
<dbReference type="Proteomes" id="UP000191285">
    <property type="component" value="Unassembled WGS sequence"/>
</dbReference>
<name>A0A1V6TGM3_9EURO</name>
<dbReference type="Pfam" id="PF00106">
    <property type="entry name" value="adh_short"/>
    <property type="match status" value="2"/>
</dbReference>
<dbReference type="InterPro" id="IPR002347">
    <property type="entry name" value="SDR_fam"/>
</dbReference>
<comment type="caution">
    <text evidence="4">The sequence shown here is derived from an EMBL/GenBank/DDBJ whole genome shotgun (WGS) entry which is preliminary data.</text>
</comment>
<dbReference type="SUPFAM" id="SSF51735">
    <property type="entry name" value="NAD(P)-binding Rossmann-fold domains"/>
    <property type="match status" value="1"/>
</dbReference>
<evidence type="ECO:0000313" key="5">
    <source>
        <dbReference type="Proteomes" id="UP000191285"/>
    </source>
</evidence>
<dbReference type="GO" id="GO:0005737">
    <property type="term" value="C:cytoplasm"/>
    <property type="evidence" value="ECO:0007669"/>
    <property type="project" value="TreeGrafter"/>
</dbReference>
<organism evidence="4 5">
    <name type="scientific">Penicillium steckii</name>
    <dbReference type="NCBI Taxonomy" id="303698"/>
    <lineage>
        <taxon>Eukaryota</taxon>
        <taxon>Fungi</taxon>
        <taxon>Dikarya</taxon>
        <taxon>Ascomycota</taxon>
        <taxon>Pezizomycotina</taxon>
        <taxon>Eurotiomycetes</taxon>
        <taxon>Eurotiomycetidae</taxon>
        <taxon>Eurotiales</taxon>
        <taxon>Aspergillaceae</taxon>
        <taxon>Penicillium</taxon>
    </lineage>
</organism>
<dbReference type="STRING" id="303698.A0A1V6TGM3"/>
<protein>
    <submittedName>
        <fullName evidence="4">Uncharacterized protein</fullName>
    </submittedName>
</protein>
<sequence length="298" mass="32250">MEFSDRPTSETVRSKLKGKVVIVTGAAQGIGYATASLLARHGSRVVLVDLNEADLKNACAEIGHQSSYKVCDVSNWEQQRNLFDTVTKNIGPLHLLVCNAAINPEVSRLRASDPEEHSRMSSQVRYNYLADEKEKTDESLLVAPPTKLLDVNINSVIFGLKLGMHHMKQHGEGRIVVTASAGSYVPIPSQPIYAASKHAVLGICRSTAQMKEVKDSGVAISWIAPWLTITPMVKGLQAATNPDSMKSSPEDVAWGIITAATGEASNGKGYWIQGQTIREVEGAYGEVAGSLIHPDNRF</sequence>